<protein>
    <submittedName>
        <fullName evidence="1">Uncharacterized protein</fullName>
    </submittedName>
</protein>
<evidence type="ECO:0000313" key="1">
    <source>
        <dbReference type="EMBL" id="RXZ61951.1"/>
    </source>
</evidence>
<dbReference type="RefSeq" id="WP_129225142.1">
    <property type="nucleotide sequence ID" value="NZ_SDOZ01000002.1"/>
</dbReference>
<evidence type="ECO:0000313" key="2">
    <source>
        <dbReference type="Proteomes" id="UP000291269"/>
    </source>
</evidence>
<gene>
    <name evidence="1" type="ORF">ESZ91_06065</name>
</gene>
<accession>A0A4Q2KFQ9</accession>
<keyword evidence="2" id="KW-1185">Reference proteome</keyword>
<dbReference type="EMBL" id="SDOZ01000002">
    <property type="protein sequence ID" value="RXZ61951.1"/>
    <property type="molecule type" value="Genomic_DNA"/>
</dbReference>
<dbReference type="AlphaFoldDB" id="A0A4Q2KFQ9"/>
<organism evidence="1 2">
    <name type="scientific">Candidatus Borkfalkia ceftriaxoniphila</name>
    <dbReference type="NCBI Taxonomy" id="2508949"/>
    <lineage>
        <taxon>Bacteria</taxon>
        <taxon>Bacillati</taxon>
        <taxon>Bacillota</taxon>
        <taxon>Clostridia</taxon>
        <taxon>Christensenellales</taxon>
        <taxon>Christensenellaceae</taxon>
        <taxon>Candidatus Borkfalkia</taxon>
    </lineage>
</organism>
<sequence length="114" mass="12443">MELILIIILFLTQMNGKNGKPALELSKLTPLLSMLGDKNLSELPALKNLDLKSLLPENMNISDILSAVNTFSSFAAPQAAEPKAEPTQSMPPLRPISKIADANITYALNQYFSE</sequence>
<comment type="caution">
    <text evidence="1">The sequence shown here is derived from an EMBL/GenBank/DDBJ whole genome shotgun (WGS) entry which is preliminary data.</text>
</comment>
<dbReference type="Proteomes" id="UP000291269">
    <property type="component" value="Unassembled WGS sequence"/>
</dbReference>
<proteinExistence type="predicted"/>
<reference evidence="1 2" key="1">
    <citation type="journal article" date="2019" name="Gut">
        <title>Antibiotics-induced monodominance of a novel gut bacterial order.</title>
        <authorList>
            <person name="Hildebrand F."/>
            <person name="Moitinho-Silva L."/>
            <person name="Blasche S."/>
            <person name="Jahn M.T."/>
            <person name="Gossmann T.I."/>
            <person name="Heuerta-Cepas J."/>
            <person name="Hercog R."/>
            <person name="Luetge M."/>
            <person name="Bahram M."/>
            <person name="Pryszlak A."/>
            <person name="Alves R.J."/>
            <person name="Waszak S.M."/>
            <person name="Zhu A."/>
            <person name="Ye L."/>
            <person name="Costea P.I."/>
            <person name="Aalvink S."/>
            <person name="Belzer C."/>
            <person name="Forslund S.K."/>
            <person name="Sunagawa S."/>
            <person name="Hentschel U."/>
            <person name="Merten C."/>
            <person name="Patil K.R."/>
            <person name="Benes V."/>
            <person name="Bork P."/>
        </authorList>
    </citation>
    <scope>NUCLEOTIDE SEQUENCE [LARGE SCALE GENOMIC DNA]</scope>
    <source>
        <strain evidence="1 2">HDS1380</strain>
    </source>
</reference>
<name>A0A4Q2KFQ9_9FIRM</name>